<dbReference type="InterPro" id="IPR051450">
    <property type="entry name" value="Gfo/Idh/MocA_Oxidoreductases"/>
</dbReference>
<dbReference type="Proteomes" id="UP000283655">
    <property type="component" value="Unassembled WGS sequence"/>
</dbReference>
<dbReference type="InterPro" id="IPR000683">
    <property type="entry name" value="Gfo/Idh/MocA-like_OxRdtase_N"/>
</dbReference>
<proteinExistence type="predicted"/>
<dbReference type="PANTHER" id="PTHR43377:SF1">
    <property type="entry name" value="BILIVERDIN REDUCTASE A"/>
    <property type="match status" value="1"/>
</dbReference>
<dbReference type="Gene3D" id="3.40.50.720">
    <property type="entry name" value="NAD(P)-binding Rossmann-like Domain"/>
    <property type="match status" value="1"/>
</dbReference>
<accession>A0A419AVV5</accession>
<dbReference type="SUPFAM" id="SSF51735">
    <property type="entry name" value="NAD(P)-binding Rossmann-fold domains"/>
    <property type="match status" value="1"/>
</dbReference>
<dbReference type="GO" id="GO:0000166">
    <property type="term" value="F:nucleotide binding"/>
    <property type="evidence" value="ECO:0007669"/>
    <property type="project" value="InterPro"/>
</dbReference>
<sequence length="330" mass="36496">MKIGFVGFGAQARENLIPACNALFGVEIAAICDTDPAKCLEAATLFKFDEAKIFSNHCEMMDKCKLDAVIVACYPSAHYQIAYDAIERGIPVLLEKPVAARSEDVIRLAEMAKRKGVITGSGMNFRFADVTERIKQIYNDKIQMISLRQMANKPVSVLWDYNSVLKSFLHAQTIHGLDLLIHLCGSVKKLSVADNSSDGNIIFSVLLEFVNGAHGTLITSNTSPHFTFDLDVLADDRLHIKSASLSTISVADMDKTYLKGERKRWCDTWAVSPLSSGYSRAGYTGEILDFINAIQAGDRDSKTALSTLIETYRCMDAIEEQCKRVLAVNY</sequence>
<dbReference type="InterPro" id="IPR036291">
    <property type="entry name" value="NAD(P)-bd_dom_sf"/>
</dbReference>
<protein>
    <submittedName>
        <fullName evidence="2">Gfo/Idh/MocA family oxidoreductase</fullName>
    </submittedName>
</protein>
<dbReference type="Pfam" id="PF01408">
    <property type="entry name" value="GFO_IDH_MocA"/>
    <property type="match status" value="1"/>
</dbReference>
<evidence type="ECO:0000313" key="2">
    <source>
        <dbReference type="EMBL" id="RJL51214.1"/>
    </source>
</evidence>
<dbReference type="RefSeq" id="WP_119873801.1">
    <property type="nucleotide sequence ID" value="NZ_QZDH01000023.1"/>
</dbReference>
<evidence type="ECO:0000259" key="1">
    <source>
        <dbReference type="Pfam" id="PF01408"/>
    </source>
</evidence>
<dbReference type="EMBL" id="QZDH01000023">
    <property type="protein sequence ID" value="RJL51214.1"/>
    <property type="molecule type" value="Genomic_DNA"/>
</dbReference>
<organism evidence="2 3">
    <name type="scientific">Pectobacterium carotovorum</name>
    <name type="common">Erwinia carotovora</name>
    <dbReference type="NCBI Taxonomy" id="554"/>
    <lineage>
        <taxon>Bacteria</taxon>
        <taxon>Pseudomonadati</taxon>
        <taxon>Pseudomonadota</taxon>
        <taxon>Gammaproteobacteria</taxon>
        <taxon>Enterobacterales</taxon>
        <taxon>Pectobacteriaceae</taxon>
        <taxon>Pectobacterium</taxon>
    </lineage>
</organism>
<reference evidence="2 3" key="1">
    <citation type="submission" date="2018-09" db="EMBL/GenBank/DDBJ databases">
        <title>Phylogenetic diversity of Pectobacterium and Dickeya strains causing blackleg disease of potato in Morocco.</title>
        <authorList>
            <person name="Oulghazi S."/>
            <person name="Moumni M."/>
            <person name="Faure D."/>
        </authorList>
    </citation>
    <scope>NUCLEOTIDE SEQUENCE [LARGE SCALE GENOMIC DNA]</scope>
    <source>
        <strain evidence="2 3">S1.15.11.2D</strain>
    </source>
</reference>
<name>A0A419AVV5_PECCA</name>
<comment type="caution">
    <text evidence="2">The sequence shown here is derived from an EMBL/GenBank/DDBJ whole genome shotgun (WGS) entry which is preliminary data.</text>
</comment>
<dbReference type="Gene3D" id="3.30.360.10">
    <property type="entry name" value="Dihydrodipicolinate Reductase, domain 2"/>
    <property type="match status" value="1"/>
</dbReference>
<feature type="domain" description="Gfo/Idh/MocA-like oxidoreductase N-terminal" evidence="1">
    <location>
        <begin position="1"/>
        <end position="119"/>
    </location>
</feature>
<dbReference type="PANTHER" id="PTHR43377">
    <property type="entry name" value="BILIVERDIN REDUCTASE A"/>
    <property type="match status" value="1"/>
</dbReference>
<evidence type="ECO:0000313" key="3">
    <source>
        <dbReference type="Proteomes" id="UP000283655"/>
    </source>
</evidence>
<gene>
    <name evidence="2" type="ORF">D5071_11415</name>
</gene>
<dbReference type="AlphaFoldDB" id="A0A419AVV5"/>